<organism evidence="8 9">
    <name type="scientific">Streptomyces diastatochromogenes</name>
    <dbReference type="NCBI Taxonomy" id="42236"/>
    <lineage>
        <taxon>Bacteria</taxon>
        <taxon>Bacillati</taxon>
        <taxon>Actinomycetota</taxon>
        <taxon>Actinomycetes</taxon>
        <taxon>Kitasatosporales</taxon>
        <taxon>Streptomycetaceae</taxon>
        <taxon>Streptomyces</taxon>
    </lineage>
</organism>
<keyword evidence="6" id="KW-1133">Transmembrane helix</keyword>
<dbReference type="GO" id="GO:0005886">
    <property type="term" value="C:plasma membrane"/>
    <property type="evidence" value="ECO:0007669"/>
    <property type="project" value="UniProtKB-SubCell"/>
</dbReference>
<keyword evidence="4" id="KW-0808">Transferase</keyword>
<keyword evidence="3" id="KW-0328">Glycosyltransferase</keyword>
<keyword evidence="7" id="KW-0472">Membrane</keyword>
<reference evidence="8 9" key="1">
    <citation type="submission" date="2016-07" db="EMBL/GenBank/DDBJ databases">
        <title>Draft genome of Streptomyces diastatochromogenes.</title>
        <authorList>
            <person name="Podduturi R."/>
            <person name="Lukassen M.B."/>
            <person name="Clausen N."/>
            <person name="Nielsen J.L."/>
            <person name="Jorgensen N.O."/>
        </authorList>
    </citation>
    <scope>NUCLEOTIDE SEQUENCE [LARGE SCALE GENOMIC DNA]</scope>
    <source>
        <strain evidence="8 9">DSM 40608</strain>
    </source>
</reference>
<dbReference type="PANTHER" id="PTHR33908:SF3">
    <property type="entry name" value="UNDECAPRENYL PHOSPHATE-ALPHA-4-AMINO-4-DEOXY-L-ARABINOSE ARABINOSYL TRANSFERASE"/>
    <property type="match status" value="1"/>
</dbReference>
<keyword evidence="2" id="KW-1003">Cell membrane</keyword>
<accession>A0A233S3R1</accession>
<evidence type="ECO:0000256" key="4">
    <source>
        <dbReference type="ARBA" id="ARBA00022679"/>
    </source>
</evidence>
<evidence type="ECO:0000256" key="2">
    <source>
        <dbReference type="ARBA" id="ARBA00022475"/>
    </source>
</evidence>
<name>A0A233S3R1_STRDA</name>
<evidence type="ECO:0000313" key="8">
    <source>
        <dbReference type="EMBL" id="OXY90316.1"/>
    </source>
</evidence>
<evidence type="ECO:0000256" key="3">
    <source>
        <dbReference type="ARBA" id="ARBA00022676"/>
    </source>
</evidence>
<evidence type="ECO:0000313" key="9">
    <source>
        <dbReference type="Proteomes" id="UP000215483"/>
    </source>
</evidence>
<evidence type="ECO:0000256" key="6">
    <source>
        <dbReference type="ARBA" id="ARBA00022989"/>
    </source>
</evidence>
<proteinExistence type="predicted"/>
<dbReference type="AlphaFoldDB" id="A0A233S3R1"/>
<dbReference type="GO" id="GO:0016763">
    <property type="term" value="F:pentosyltransferase activity"/>
    <property type="evidence" value="ECO:0007669"/>
    <property type="project" value="TreeGrafter"/>
</dbReference>
<keyword evidence="9" id="KW-1185">Reference proteome</keyword>
<comment type="subcellular location">
    <subcellularLocation>
        <location evidence="1">Cell membrane</location>
        <topology evidence="1">Multi-pass membrane protein</topology>
    </subcellularLocation>
</comment>
<dbReference type="OrthoDB" id="5318634at2"/>
<evidence type="ECO:0000256" key="7">
    <source>
        <dbReference type="ARBA" id="ARBA00023136"/>
    </source>
</evidence>
<protein>
    <submittedName>
        <fullName evidence="8">Uncharacterized protein</fullName>
    </submittedName>
</protein>
<comment type="caution">
    <text evidence="8">The sequence shown here is derived from an EMBL/GenBank/DDBJ whole genome shotgun (WGS) entry which is preliminary data.</text>
</comment>
<dbReference type="GO" id="GO:0009103">
    <property type="term" value="P:lipopolysaccharide biosynthetic process"/>
    <property type="evidence" value="ECO:0007669"/>
    <property type="project" value="UniProtKB-ARBA"/>
</dbReference>
<dbReference type="Proteomes" id="UP000215483">
    <property type="component" value="Unassembled WGS sequence"/>
</dbReference>
<evidence type="ECO:0000256" key="1">
    <source>
        <dbReference type="ARBA" id="ARBA00004651"/>
    </source>
</evidence>
<sequence length="491" mass="51218">MATVQSPRTARPPAPPAVPRPTGPVPVLVVLVPVLLSLALGLWGVRRGGSLWRDEVVTYDMARRPLPDLGRALEHADAVHGLYYLLMHGLFRAFGAADPLLVLRLPSVLATAVAAGLLALLGLRLAGPGAGLLAGVVFGMLPPVQRYAQEGRSYAVVCMLVVWASCLLVRAVRLGTGRAWAGYAGVLLGACLLHEFAVLALLAHAVAVPRAVRREWALAAGAVIVGITPLTVCSMRQTEQVAWIGGPGSGALLGLTGVTLLGAGCAALLPGQRTPGRTVGPVALALPLCALPGPLLMLVSLVKPLYVDRYVLYGQAGTALLVGAALDRLLRAGGRLRAGAVLAALAAVAALLPVTLYLRTPDSRLDNVTAVATAVRSAGEGADGVLYLPGRRRVWSLVDPQAVHGLRDLALERAPRDSGTLYGTEAGPSVIRPRLLAARRIVVLRDPAGQPLGPDPREAVKRRVLSAAFKECGTRTVRGARVSVYARPGRC</sequence>
<dbReference type="InterPro" id="IPR050297">
    <property type="entry name" value="LipidA_mod_glycosyltrf_83"/>
</dbReference>
<dbReference type="GO" id="GO:0010041">
    <property type="term" value="P:response to iron(III) ion"/>
    <property type="evidence" value="ECO:0007669"/>
    <property type="project" value="TreeGrafter"/>
</dbReference>
<dbReference type="EMBL" id="MCGQ01000038">
    <property type="protein sequence ID" value="OXY90316.1"/>
    <property type="molecule type" value="Genomic_DNA"/>
</dbReference>
<keyword evidence="5" id="KW-0812">Transmembrane</keyword>
<gene>
    <name evidence="8" type="ORF">BEK98_34850</name>
</gene>
<evidence type="ECO:0000256" key="5">
    <source>
        <dbReference type="ARBA" id="ARBA00022692"/>
    </source>
</evidence>
<dbReference type="PANTHER" id="PTHR33908">
    <property type="entry name" value="MANNOSYLTRANSFERASE YKCB-RELATED"/>
    <property type="match status" value="1"/>
</dbReference>